<evidence type="ECO:0000313" key="3">
    <source>
        <dbReference type="Proteomes" id="UP000093561"/>
    </source>
</evidence>
<dbReference type="WBParaSite" id="mrna-Wban_09032">
    <property type="protein sequence ID" value="mrna-Wban_09032"/>
    <property type="gene ID" value="Wban_09032"/>
</dbReference>
<evidence type="ECO:0000313" key="4">
    <source>
        <dbReference type="WBParaSite" id="mrna-Wban_09032"/>
    </source>
</evidence>
<sequence length="1755" mass="199844">MDEHLQIIANLSAAKFRDLSAAAKATQEILNSKDVTMVTLCGKCLHVLQLALQCKHQKINQAAVDLLQTLIRDERFMNKATTFESDTLMMSTLKSITLLPVIKAPIQCRILTLIVELMCKEERRITVETIMEALTLCMQTYGNAEERSVQLACRAAVTQIFSSFCTLPQNSHCQEHIAIFMDATSLLNEVIKCANVTNPQSDQIIILLDAIYSLLDSQPITIINHQPFVNTIWRELSPCMMKMLGEPEKSKHDITEDNEPFGRGQRSMTTNNKTIFDHPEIVLSLYQIIEQLLRILAGIDGMRSVLEAIFHKALLYPRVDQRSEALRIIRKITKNEERLADIILISMSSKTLTLWTIIVDCIVECSNSTNIDIASEALRTLQTFLITACQMCETDSEGVLSTKLIDNILSYFPIDNTSLASTIDDEKHDNKPDDIKESEIKRNNSAEDLNNTNEVTKILEKLTKKYRGEETNVIICCDSTNNKAAEKELETANCYIKKLRNAIPEWLQIKSTIEVDEAIQEFASNFFSEFMIAQKDAFELYGQKQSHFLNSDAIYLTTYAALAVVFYENNMETFNKFWFINEVLRSGCIVYSSNHWLTAVYENLIKLKVEFQPLDDTKIPLINVIEDYTGRSSQRMSDVTRIQQVFTKQSKHSLAACKAYRWLLLENWNKLLTAPSKLLSVRNKQQRIIRPKAAEAFDQAIYTLLALAKLCTALGLEERNQLIIERLVTASCPLDELRSFAIQEKIDSGTERLNRWPLRKGDVIAMQTILDIAIDCGLRTSKCWSDIIRCTEYICEVEKYFFGIISQDQTCWMSPVSFNGDAIDKVQHIDDILSGDSNDNLSGHTACRILQFLMSTVNRFYERVGKELNLSSLCELMQNLVIASENCQYYVNSQKSNSLADPTVILGRIFAISTTLSTRPLIHTMKIWPKVAHYIVQCASLRSDGKLNFFAIDGLGICIAKLMINETNGFCYNQLIFQPLQNILCAEMCLEESQEQIVTLLATFVHSHANMIGSGWRPLFSALKALRIENHSESENNAGDIIAISSVQATVLDIFSAYLNIKNTNILIATALDYIACVLQYLHSTGFETIPSSNVTMASVALQNLLKMERMLHNLFDSADCSDQHLLQRLTLRERTQHCIDRYSNISFLMEPLSTVLIEEPFFLDIKQKIPPTDLDRLLETPELTIPWKNYTASRRSCTEVYLSLLEGLIAVTFVCPASLQSNLLRTIAELIKEQVDTKFGINFGAYGLSILVFPMLQQWMRKDAVKHENNLKQAIGLFTEIVKQYLIQTENNPWVDRILFDMLILLTECITCATNRISRLGYACLKFLIKSSIHSLTTERWTIIIRSLWNATSLTLAHLRFLMQYYVVDSNDPNGDFGNVCIAAIENSNFSCETLLLAQQVFLMDEQISSITEPEETKKREVVLCNNDGTEQRIVGDELISILNSHYCILELIGILLLSGIDLPVNAQTAAFLKKFDEQTESDNKCNLHKLSSDDITILFHCLDGSFLVARNFDKRLGLKMLIQGLYDFPVLPNLCKQAILAWTIRSLAMYEIVRKCPLKKETIVEYLLSSNGSIKDDKYYIKQFQLCHREVCMYLCCLEKKLSTEALRHLAISHITPQITLIRNDAMDENLYKLVSSEQTTEIISDYKRSKFAQTLVPPTKRGNPFKNDNERQQTIAEDKLFLSDSEIRCFAWTEMSLAIFEAFLHEESEQIEKFLPIIYENAAILISGSSNLRVREFAGQFLRLLSKFHRFL</sequence>
<name>A0AAF5Q2C3_WUCBA</name>
<dbReference type="SUPFAM" id="SSF48371">
    <property type="entry name" value="ARM repeat"/>
    <property type="match status" value="1"/>
</dbReference>
<reference evidence="4" key="3">
    <citation type="submission" date="2024-02" db="UniProtKB">
        <authorList>
            <consortium name="WormBaseParasite"/>
        </authorList>
    </citation>
    <scope>IDENTIFICATION</scope>
    <source>
        <strain evidence="4">pt0022</strain>
    </source>
</reference>
<evidence type="ECO:0000259" key="2">
    <source>
        <dbReference type="Pfam" id="PF09324"/>
    </source>
</evidence>
<accession>A0AAF5Q2C3</accession>
<feature type="compositionally biased region" description="Basic and acidic residues" evidence="1">
    <location>
        <begin position="424"/>
        <end position="445"/>
    </location>
</feature>
<proteinExistence type="predicted"/>
<organism evidence="3 4">
    <name type="scientific">Wuchereria bancrofti</name>
    <dbReference type="NCBI Taxonomy" id="6293"/>
    <lineage>
        <taxon>Eukaryota</taxon>
        <taxon>Metazoa</taxon>
        <taxon>Ecdysozoa</taxon>
        <taxon>Nematoda</taxon>
        <taxon>Chromadorea</taxon>
        <taxon>Rhabditida</taxon>
        <taxon>Spirurina</taxon>
        <taxon>Spiruromorpha</taxon>
        <taxon>Filarioidea</taxon>
        <taxon>Onchocercidae</taxon>
        <taxon>Wuchereria</taxon>
    </lineage>
</organism>
<protein>
    <recommendedName>
        <fullName evidence="2">Mon2/Sec7/BIG1-like HDS domain-containing protein</fullName>
    </recommendedName>
</protein>
<dbReference type="InterPro" id="IPR015403">
    <property type="entry name" value="Mon2/Sec7/BIG1-like_HDS"/>
</dbReference>
<feature type="region of interest" description="Disordered" evidence="1">
    <location>
        <begin position="249"/>
        <end position="269"/>
    </location>
</feature>
<evidence type="ECO:0000256" key="1">
    <source>
        <dbReference type="SAM" id="MobiDB-lite"/>
    </source>
</evidence>
<reference evidence="3" key="2">
    <citation type="journal article" date="2016" name="Mol. Ecol.">
        <title>Population genomics of the filarial nematode parasite Wuchereria bancrofti from mosquitoes.</title>
        <authorList>
            <person name="Small S.T."/>
            <person name="Reimer L.J."/>
            <person name="Tisch D.J."/>
            <person name="King C.L."/>
            <person name="Christensen B.M."/>
            <person name="Siba P.M."/>
            <person name="Kazura J.W."/>
            <person name="Serre D."/>
            <person name="Zimmerman P.A."/>
        </authorList>
    </citation>
    <scope>NUCLEOTIDE SEQUENCE</scope>
    <source>
        <strain evidence="3">pt0022</strain>
    </source>
</reference>
<dbReference type="Pfam" id="PF09324">
    <property type="entry name" value="Sec7-like_HDS"/>
    <property type="match status" value="1"/>
</dbReference>
<dbReference type="Proteomes" id="UP000093561">
    <property type="component" value="Unassembled WGS sequence"/>
</dbReference>
<feature type="region of interest" description="Disordered" evidence="1">
    <location>
        <begin position="423"/>
        <end position="447"/>
    </location>
</feature>
<dbReference type="InterPro" id="IPR016024">
    <property type="entry name" value="ARM-type_fold"/>
</dbReference>
<feature type="domain" description="Mon2/Sec7/BIG1-like HDS" evidence="2">
    <location>
        <begin position="962"/>
        <end position="1041"/>
    </location>
</feature>
<reference evidence="3" key="1">
    <citation type="submission" date="2015-03" db="EMBL/GenBank/DDBJ databases">
        <title>Wuchereria bancrofti Genome Sequencing Papua New Guinea Strain.</title>
        <authorList>
            <person name="Small S.T."/>
            <person name="Serre D."/>
            <person name="Zimmerman P.A."/>
        </authorList>
    </citation>
    <scope>NUCLEOTIDE SEQUENCE [LARGE SCALE GENOMIC DNA]</scope>
    <source>
        <strain evidence="3">pt0022</strain>
    </source>
</reference>